<dbReference type="InterPro" id="IPR051026">
    <property type="entry name" value="PI/PC_transfer"/>
</dbReference>
<feature type="domain" description="CRAL-TRIO" evidence="2">
    <location>
        <begin position="104"/>
        <end position="277"/>
    </location>
</feature>
<name>A0A9Q5HYI9_SANBA</name>
<dbReference type="OrthoDB" id="1434354at2759"/>
<keyword evidence="4" id="KW-1185">Reference proteome</keyword>
<dbReference type="InterPro" id="IPR036273">
    <property type="entry name" value="CRAL/TRIO_N_dom_sf"/>
</dbReference>
<dbReference type="AlphaFoldDB" id="A0A9Q5HYI9"/>
<gene>
    <name evidence="3" type="ORF">A7U60_g4546</name>
</gene>
<evidence type="ECO:0000256" key="1">
    <source>
        <dbReference type="SAM" id="MobiDB-lite"/>
    </source>
</evidence>
<dbReference type="Pfam" id="PF03765">
    <property type="entry name" value="CRAL_TRIO_N"/>
    <property type="match status" value="1"/>
</dbReference>
<dbReference type="SMART" id="SM01100">
    <property type="entry name" value="CRAL_TRIO_N"/>
    <property type="match status" value="1"/>
</dbReference>
<organism evidence="3 4">
    <name type="scientific">Sanghuangporus baumii</name>
    <name type="common">Phellinus baumii</name>
    <dbReference type="NCBI Taxonomy" id="108892"/>
    <lineage>
        <taxon>Eukaryota</taxon>
        <taxon>Fungi</taxon>
        <taxon>Dikarya</taxon>
        <taxon>Basidiomycota</taxon>
        <taxon>Agaricomycotina</taxon>
        <taxon>Agaricomycetes</taxon>
        <taxon>Hymenochaetales</taxon>
        <taxon>Hymenochaetaceae</taxon>
        <taxon>Sanghuangporus</taxon>
    </lineage>
</organism>
<dbReference type="InterPro" id="IPR001251">
    <property type="entry name" value="CRAL-TRIO_dom"/>
</dbReference>
<reference evidence="3" key="1">
    <citation type="submission" date="2016-06" db="EMBL/GenBank/DDBJ databases">
        <title>Draft Genome sequence of the fungus Inonotus baumii.</title>
        <authorList>
            <person name="Zhu H."/>
            <person name="Lin W."/>
        </authorList>
    </citation>
    <scope>NUCLEOTIDE SEQUENCE</scope>
    <source>
        <strain evidence="3">821</strain>
    </source>
</reference>
<dbReference type="PROSITE" id="PS50191">
    <property type="entry name" value="CRAL_TRIO"/>
    <property type="match status" value="1"/>
</dbReference>
<dbReference type="Gene3D" id="1.10.8.20">
    <property type="entry name" value="N-terminal domain of phosphatidylinositol transfer protein sec14p"/>
    <property type="match status" value="1"/>
</dbReference>
<comment type="caution">
    <text evidence="3">The sequence shown here is derived from an EMBL/GenBank/DDBJ whole genome shotgun (WGS) entry which is preliminary data.</text>
</comment>
<dbReference type="CDD" id="cd00170">
    <property type="entry name" value="SEC14"/>
    <property type="match status" value="1"/>
</dbReference>
<dbReference type="PANTHER" id="PTHR45657:SF1">
    <property type="entry name" value="CRAL-TRIO DOMAIN-CONTAINING PROTEIN YKL091C-RELATED"/>
    <property type="match status" value="1"/>
</dbReference>
<protein>
    <recommendedName>
        <fullName evidence="2">CRAL-TRIO domain-containing protein</fullName>
    </recommendedName>
</protein>
<dbReference type="InterPro" id="IPR036865">
    <property type="entry name" value="CRAL-TRIO_dom_sf"/>
</dbReference>
<dbReference type="Pfam" id="PF00650">
    <property type="entry name" value="CRAL_TRIO"/>
    <property type="match status" value="1"/>
</dbReference>
<dbReference type="PRINTS" id="PR00180">
    <property type="entry name" value="CRETINALDHBP"/>
</dbReference>
<evidence type="ECO:0000259" key="2">
    <source>
        <dbReference type="PROSITE" id="PS50191"/>
    </source>
</evidence>
<dbReference type="InterPro" id="IPR011074">
    <property type="entry name" value="CRAL/TRIO_N_dom"/>
</dbReference>
<dbReference type="Gene3D" id="3.40.525.10">
    <property type="entry name" value="CRAL-TRIO lipid binding domain"/>
    <property type="match status" value="1"/>
</dbReference>
<dbReference type="EMBL" id="LNZH02000180">
    <property type="protein sequence ID" value="OCB88344.1"/>
    <property type="molecule type" value="Genomic_DNA"/>
</dbReference>
<accession>A0A9Q5HYI9</accession>
<dbReference type="SMART" id="SM00516">
    <property type="entry name" value="SEC14"/>
    <property type="match status" value="1"/>
</dbReference>
<evidence type="ECO:0000313" key="3">
    <source>
        <dbReference type="EMBL" id="OCB88344.1"/>
    </source>
</evidence>
<dbReference type="SUPFAM" id="SSF52087">
    <property type="entry name" value="CRAL/TRIO domain"/>
    <property type="match status" value="1"/>
</dbReference>
<dbReference type="PANTHER" id="PTHR45657">
    <property type="entry name" value="CRAL-TRIO DOMAIN-CONTAINING PROTEIN YKL091C-RELATED"/>
    <property type="match status" value="1"/>
</dbReference>
<feature type="region of interest" description="Disordered" evidence="1">
    <location>
        <begin position="1"/>
        <end position="30"/>
    </location>
</feature>
<sequence length="298" mass="33827">MADPTASSSSPSFPSGVTDRNYKPPEGRVGNLTEAQEQTLAQFKEELIKEGWFVEERMDDATLLRFLRARKWNVALAKQMIIDCEKWRKEMNVDDIAKNFKFEEKNLVDKYYPQYYHKIDKDGRPLYVERLGNINIIELRKITTQERQIKSLVLEYEKFLNERLPAASKSVGHPVETCTTILDLKNVGIKAFWDVKGYVQEASKIGQNYYPEVMGKFYIINAPWMFATVWSIIKAWLDPVTVAKIFIPSGDGAKELLEQIPAENLPADFGGLCQCPGGCSLSDAGPWNSATYQNGAAH</sequence>
<dbReference type="Proteomes" id="UP000757232">
    <property type="component" value="Unassembled WGS sequence"/>
</dbReference>
<evidence type="ECO:0000313" key="4">
    <source>
        <dbReference type="Proteomes" id="UP000757232"/>
    </source>
</evidence>
<proteinExistence type="predicted"/>
<dbReference type="SUPFAM" id="SSF46938">
    <property type="entry name" value="CRAL/TRIO N-terminal domain"/>
    <property type="match status" value="1"/>
</dbReference>